<feature type="compositionally biased region" description="Polar residues" evidence="4">
    <location>
        <begin position="1"/>
        <end position="10"/>
    </location>
</feature>
<dbReference type="CDD" id="cd12168">
    <property type="entry name" value="Mand_dh_like"/>
    <property type="match status" value="1"/>
</dbReference>
<dbReference type="Pfam" id="PF02826">
    <property type="entry name" value="2-Hacid_dh_C"/>
    <property type="match status" value="1"/>
</dbReference>
<dbReference type="GO" id="GO:0030267">
    <property type="term" value="F:glyoxylate reductase (NADPH) activity"/>
    <property type="evidence" value="ECO:0007669"/>
    <property type="project" value="TreeGrafter"/>
</dbReference>
<evidence type="ECO:0000313" key="7">
    <source>
        <dbReference type="Proteomes" id="UP000092666"/>
    </source>
</evidence>
<dbReference type="Proteomes" id="UP000092666">
    <property type="component" value="Unassembled WGS sequence"/>
</dbReference>
<dbReference type="InterPro" id="IPR029752">
    <property type="entry name" value="D-isomer_DH_CS1"/>
</dbReference>
<evidence type="ECO:0000256" key="1">
    <source>
        <dbReference type="ARBA" id="ARBA00005854"/>
    </source>
</evidence>
<sequence length="390" mass="42024">MSSTASNSAHHSLVSTPATSLSSSPTNPTISHLANRAQDQRQKPKVLFFGDLSHTKFDERIREIAEVHTLPRVGYQEMVPLIKRKVEEEGEFVAFGGLFLITHDFPNKWDAGLLGPLAPACKLYVGPGAGYDKVDIDWISSSGAMYANSPLAVGRRTADGALALILGAMRGITPQDLSVRAGKWRAPVKTLDWHTATIGIIGLGSIGTRVATLLSAIGASHIIYHSRRPSSSPEARQSSPPWGYCRTLDELYEKADVIVLTCPLTRETKGLICRESLGKMKDGVVLVNVARGPVVKEDDLVEALESGKVMRAALDVFENEPEVHPGLMKNPNVTLSPHVAPAPDSMGAPMNGEVVENIIRFLETGIPMTPVNLDQLKEKGFVVGQGKVAS</sequence>
<feature type="domain" description="D-isomer specific 2-hydroxyacid dehydrogenase NAD-binding" evidence="5">
    <location>
        <begin position="162"/>
        <end position="340"/>
    </location>
</feature>
<dbReference type="STRING" id="1296120.A0A1B9GZC6"/>
<reference evidence="6 7" key="1">
    <citation type="submission" date="2013-07" db="EMBL/GenBank/DDBJ databases">
        <title>The Genome Sequence of Cryptococcus heveanensis BCC8398.</title>
        <authorList>
            <consortium name="The Broad Institute Genome Sequencing Platform"/>
            <person name="Cuomo C."/>
            <person name="Litvintseva A."/>
            <person name="Chen Y."/>
            <person name="Heitman J."/>
            <person name="Sun S."/>
            <person name="Springer D."/>
            <person name="Dromer F."/>
            <person name="Young S.K."/>
            <person name="Zeng Q."/>
            <person name="Gargeya S."/>
            <person name="Fitzgerald M."/>
            <person name="Abouelleil A."/>
            <person name="Alvarado L."/>
            <person name="Berlin A.M."/>
            <person name="Chapman S.B."/>
            <person name="Dewar J."/>
            <person name="Goldberg J."/>
            <person name="Griggs A."/>
            <person name="Gujja S."/>
            <person name="Hansen M."/>
            <person name="Howarth C."/>
            <person name="Imamovic A."/>
            <person name="Larimer J."/>
            <person name="McCowan C."/>
            <person name="Murphy C."/>
            <person name="Pearson M."/>
            <person name="Priest M."/>
            <person name="Roberts A."/>
            <person name="Saif S."/>
            <person name="Shea T."/>
            <person name="Sykes S."/>
            <person name="Wortman J."/>
            <person name="Nusbaum C."/>
            <person name="Birren B."/>
        </authorList>
    </citation>
    <scope>NUCLEOTIDE SEQUENCE [LARGE SCALE GENOMIC DNA]</scope>
    <source>
        <strain evidence="6 7">BCC8398</strain>
    </source>
</reference>
<evidence type="ECO:0000259" key="5">
    <source>
        <dbReference type="Pfam" id="PF02826"/>
    </source>
</evidence>
<feature type="region of interest" description="Disordered" evidence="4">
    <location>
        <begin position="1"/>
        <end position="38"/>
    </location>
</feature>
<accession>A0A1B9GZC6</accession>
<organism evidence="6 7">
    <name type="scientific">Kwoniella heveanensis BCC8398</name>
    <dbReference type="NCBI Taxonomy" id="1296120"/>
    <lineage>
        <taxon>Eukaryota</taxon>
        <taxon>Fungi</taxon>
        <taxon>Dikarya</taxon>
        <taxon>Basidiomycota</taxon>
        <taxon>Agaricomycotina</taxon>
        <taxon>Tremellomycetes</taxon>
        <taxon>Tremellales</taxon>
        <taxon>Cryptococcaceae</taxon>
        <taxon>Kwoniella</taxon>
    </lineage>
</organism>
<dbReference type="GO" id="GO:0016618">
    <property type="term" value="F:hydroxypyruvate reductase [NAD(P)H] activity"/>
    <property type="evidence" value="ECO:0007669"/>
    <property type="project" value="TreeGrafter"/>
</dbReference>
<evidence type="ECO:0000313" key="6">
    <source>
        <dbReference type="EMBL" id="OCF36355.1"/>
    </source>
</evidence>
<dbReference type="SUPFAM" id="SSF52283">
    <property type="entry name" value="Formate/glycerate dehydrogenase catalytic domain-like"/>
    <property type="match status" value="1"/>
</dbReference>
<dbReference type="FunFam" id="3.40.50.720:FF:000203">
    <property type="entry name" value="D-3-phosphoglycerate dehydrogenase (SerA)"/>
    <property type="match status" value="1"/>
</dbReference>
<dbReference type="PANTHER" id="PTHR10996">
    <property type="entry name" value="2-HYDROXYACID DEHYDROGENASE-RELATED"/>
    <property type="match status" value="1"/>
</dbReference>
<dbReference type="InterPro" id="IPR050223">
    <property type="entry name" value="D-isomer_2-hydroxyacid_DH"/>
</dbReference>
<dbReference type="GO" id="GO:0005829">
    <property type="term" value="C:cytosol"/>
    <property type="evidence" value="ECO:0007669"/>
    <property type="project" value="TreeGrafter"/>
</dbReference>
<keyword evidence="7" id="KW-1185">Reference proteome</keyword>
<keyword evidence="3" id="KW-0520">NAD</keyword>
<dbReference type="Gene3D" id="3.40.50.720">
    <property type="entry name" value="NAD(P)-binding Rossmann-like Domain"/>
    <property type="match status" value="2"/>
</dbReference>
<reference evidence="7" key="2">
    <citation type="submission" date="2013-12" db="EMBL/GenBank/DDBJ databases">
        <title>Evolution of pathogenesis and genome organization in the Tremellales.</title>
        <authorList>
            <person name="Cuomo C."/>
            <person name="Litvintseva A."/>
            <person name="Heitman J."/>
            <person name="Chen Y."/>
            <person name="Sun S."/>
            <person name="Springer D."/>
            <person name="Dromer F."/>
            <person name="Young S."/>
            <person name="Zeng Q."/>
            <person name="Chapman S."/>
            <person name="Gujja S."/>
            <person name="Saif S."/>
            <person name="Birren B."/>
        </authorList>
    </citation>
    <scope>NUCLEOTIDE SEQUENCE [LARGE SCALE GENOMIC DNA]</scope>
    <source>
        <strain evidence="7">BCC8398</strain>
    </source>
</reference>
<keyword evidence="2" id="KW-0560">Oxidoreductase</keyword>
<proteinExistence type="inferred from homology"/>
<dbReference type="OrthoDB" id="298012at2759"/>
<dbReference type="InterPro" id="IPR036291">
    <property type="entry name" value="NAD(P)-bd_dom_sf"/>
</dbReference>
<dbReference type="InterPro" id="IPR006140">
    <property type="entry name" value="D-isomer_DH_NAD-bd"/>
</dbReference>
<feature type="compositionally biased region" description="Low complexity" evidence="4">
    <location>
        <begin position="12"/>
        <end position="31"/>
    </location>
</feature>
<evidence type="ECO:0000256" key="3">
    <source>
        <dbReference type="ARBA" id="ARBA00023027"/>
    </source>
</evidence>
<dbReference type="SUPFAM" id="SSF51735">
    <property type="entry name" value="NAD(P)-binding Rossmann-fold domains"/>
    <property type="match status" value="1"/>
</dbReference>
<comment type="similarity">
    <text evidence="1">Belongs to the D-isomer specific 2-hydroxyacid dehydrogenase family.</text>
</comment>
<dbReference type="PROSITE" id="PS00065">
    <property type="entry name" value="D_2_HYDROXYACID_DH_1"/>
    <property type="match status" value="1"/>
</dbReference>
<dbReference type="EMBL" id="KI669495">
    <property type="protein sequence ID" value="OCF36355.1"/>
    <property type="molecule type" value="Genomic_DNA"/>
</dbReference>
<name>A0A1B9GZC6_9TREE</name>
<gene>
    <name evidence="6" type="ORF">I316_01601</name>
</gene>
<protein>
    <submittedName>
        <fullName evidence="6">Oxidoreductase</fullName>
    </submittedName>
</protein>
<evidence type="ECO:0000256" key="2">
    <source>
        <dbReference type="ARBA" id="ARBA00023002"/>
    </source>
</evidence>
<evidence type="ECO:0000256" key="4">
    <source>
        <dbReference type="SAM" id="MobiDB-lite"/>
    </source>
</evidence>
<dbReference type="GO" id="GO:0051287">
    <property type="term" value="F:NAD binding"/>
    <property type="evidence" value="ECO:0007669"/>
    <property type="project" value="InterPro"/>
</dbReference>
<dbReference type="AlphaFoldDB" id="A0A1B9GZC6"/>
<dbReference type="PANTHER" id="PTHR10996:SF129">
    <property type="entry name" value="2-HYDROXYACID DEHYDROGENASE C1773.17C-RELATED"/>
    <property type="match status" value="1"/>
</dbReference>